<keyword evidence="2" id="KW-1133">Transmembrane helix</keyword>
<gene>
    <name evidence="3" type="ORF">ACFOW9_07065</name>
</gene>
<evidence type="ECO:0008006" key="5">
    <source>
        <dbReference type="Google" id="ProtNLM"/>
    </source>
</evidence>
<accession>A0ABV8R084</accession>
<reference evidence="4" key="1">
    <citation type="journal article" date="2019" name="Int. J. Syst. Evol. Microbiol.">
        <title>The Global Catalogue of Microorganisms (GCM) 10K type strain sequencing project: providing services to taxonomists for standard genome sequencing and annotation.</title>
        <authorList>
            <consortium name="The Broad Institute Genomics Platform"/>
            <consortium name="The Broad Institute Genome Sequencing Center for Infectious Disease"/>
            <person name="Wu L."/>
            <person name="Ma J."/>
        </authorList>
    </citation>
    <scope>NUCLEOTIDE SEQUENCE [LARGE SCALE GENOMIC DNA]</scope>
    <source>
        <strain evidence="4">CGMCC 1.10698</strain>
    </source>
</reference>
<evidence type="ECO:0000256" key="1">
    <source>
        <dbReference type="SAM" id="MobiDB-lite"/>
    </source>
</evidence>
<evidence type="ECO:0000313" key="4">
    <source>
        <dbReference type="Proteomes" id="UP001595773"/>
    </source>
</evidence>
<feature type="region of interest" description="Disordered" evidence="1">
    <location>
        <begin position="1"/>
        <end position="26"/>
    </location>
</feature>
<dbReference type="EMBL" id="JBHSCQ010000006">
    <property type="protein sequence ID" value="MFC4265358.1"/>
    <property type="molecule type" value="Genomic_DNA"/>
</dbReference>
<comment type="caution">
    <text evidence="3">The sequence shown here is derived from an EMBL/GenBank/DDBJ whole genome shotgun (WGS) entry which is preliminary data.</text>
</comment>
<dbReference type="Proteomes" id="UP001595773">
    <property type="component" value="Unassembled WGS sequence"/>
</dbReference>
<keyword evidence="2" id="KW-0812">Transmembrane</keyword>
<feature type="compositionally biased region" description="Polar residues" evidence="1">
    <location>
        <begin position="1"/>
        <end position="12"/>
    </location>
</feature>
<keyword evidence="2" id="KW-0472">Membrane</keyword>
<keyword evidence="4" id="KW-1185">Reference proteome</keyword>
<evidence type="ECO:0000313" key="3">
    <source>
        <dbReference type="EMBL" id="MFC4265358.1"/>
    </source>
</evidence>
<name>A0ABV8R084_9MICC</name>
<feature type="transmembrane region" description="Helical" evidence="2">
    <location>
        <begin position="78"/>
        <end position="101"/>
    </location>
</feature>
<proteinExistence type="predicted"/>
<evidence type="ECO:0000256" key="2">
    <source>
        <dbReference type="SAM" id="Phobius"/>
    </source>
</evidence>
<feature type="transmembrane region" description="Helical" evidence="2">
    <location>
        <begin position="113"/>
        <end position="146"/>
    </location>
</feature>
<protein>
    <recommendedName>
        <fullName evidence="5">Integral membrane protein</fullName>
    </recommendedName>
</protein>
<feature type="transmembrane region" description="Helical" evidence="2">
    <location>
        <begin position="40"/>
        <end position="66"/>
    </location>
</feature>
<sequence>MPTPSVNPSEQPESVPGNANPGALGRAETDGLTTRRPLGVVLIAVVVALEALGLAAAGVWFCIGAFTQESVSIASTVFLIVLTFAVAAGLAAVAVNAYKGFRWTRSATFVWQLLMVALAVPALLSGATLIGLVLLLPALVAVYYLFTPTVVAFSLRTGGETTVL</sequence>
<dbReference type="RefSeq" id="WP_230067390.1">
    <property type="nucleotide sequence ID" value="NZ_BAABLL010000003.1"/>
</dbReference>
<organism evidence="3 4">
    <name type="scientific">Arthrobacter cryoconiti</name>
    <dbReference type="NCBI Taxonomy" id="748907"/>
    <lineage>
        <taxon>Bacteria</taxon>
        <taxon>Bacillati</taxon>
        <taxon>Actinomycetota</taxon>
        <taxon>Actinomycetes</taxon>
        <taxon>Micrococcales</taxon>
        <taxon>Micrococcaceae</taxon>
        <taxon>Arthrobacter</taxon>
    </lineage>
</organism>